<dbReference type="SUPFAM" id="SSF52091">
    <property type="entry name" value="SpoIIaa-like"/>
    <property type="match status" value="1"/>
</dbReference>
<dbReference type="Proteomes" id="UP001240236">
    <property type="component" value="Unassembled WGS sequence"/>
</dbReference>
<dbReference type="Gene3D" id="3.30.750.24">
    <property type="entry name" value="STAS domain"/>
    <property type="match status" value="1"/>
</dbReference>
<organism evidence="2 3">
    <name type="scientific">Catenuloplanes indicus</name>
    <dbReference type="NCBI Taxonomy" id="137267"/>
    <lineage>
        <taxon>Bacteria</taxon>
        <taxon>Bacillati</taxon>
        <taxon>Actinomycetota</taxon>
        <taxon>Actinomycetes</taxon>
        <taxon>Micromonosporales</taxon>
        <taxon>Micromonosporaceae</taxon>
        <taxon>Catenuloplanes</taxon>
    </lineage>
</organism>
<dbReference type="InterPro" id="IPR002645">
    <property type="entry name" value="STAS_dom"/>
</dbReference>
<evidence type="ECO:0000259" key="1">
    <source>
        <dbReference type="PROSITE" id="PS50801"/>
    </source>
</evidence>
<proteinExistence type="predicted"/>
<dbReference type="PROSITE" id="PS50801">
    <property type="entry name" value="STAS"/>
    <property type="match status" value="1"/>
</dbReference>
<name>A0AAE4B0S6_9ACTN</name>
<sequence length="108" mass="11566">MDMTLDVSTRADGSLVIRATGDVGVEDAVQLRQTLVHAVRRTRPLRLIVDLAGAESVDSINVGTFAATCALADVHQVAVFFDDPAPELAAQLATAGVPPWRLRRSERS</sequence>
<dbReference type="InterPro" id="IPR036513">
    <property type="entry name" value="STAS_dom_sf"/>
</dbReference>
<evidence type="ECO:0000313" key="3">
    <source>
        <dbReference type="Proteomes" id="UP001240236"/>
    </source>
</evidence>
<dbReference type="RefSeq" id="WP_307246751.1">
    <property type="nucleotide sequence ID" value="NZ_JAUSUZ010000001.1"/>
</dbReference>
<dbReference type="EMBL" id="JAUSUZ010000001">
    <property type="protein sequence ID" value="MDQ0370635.1"/>
    <property type="molecule type" value="Genomic_DNA"/>
</dbReference>
<evidence type="ECO:0000313" key="2">
    <source>
        <dbReference type="EMBL" id="MDQ0370635.1"/>
    </source>
</evidence>
<accession>A0AAE4B0S6</accession>
<dbReference type="Pfam" id="PF13466">
    <property type="entry name" value="STAS_2"/>
    <property type="match status" value="1"/>
</dbReference>
<keyword evidence="3" id="KW-1185">Reference proteome</keyword>
<protein>
    <submittedName>
        <fullName evidence="2">Anti-anti-sigma factor</fullName>
    </submittedName>
</protein>
<comment type="caution">
    <text evidence="2">The sequence shown here is derived from an EMBL/GenBank/DDBJ whole genome shotgun (WGS) entry which is preliminary data.</text>
</comment>
<dbReference type="InterPro" id="IPR058548">
    <property type="entry name" value="MlaB-like_STAS"/>
</dbReference>
<reference evidence="2 3" key="1">
    <citation type="submission" date="2023-07" db="EMBL/GenBank/DDBJ databases">
        <title>Sequencing the genomes of 1000 actinobacteria strains.</title>
        <authorList>
            <person name="Klenk H.-P."/>
        </authorList>
    </citation>
    <scope>NUCLEOTIDE SEQUENCE [LARGE SCALE GENOMIC DNA]</scope>
    <source>
        <strain evidence="2 3">DSM 44709</strain>
    </source>
</reference>
<dbReference type="AlphaFoldDB" id="A0AAE4B0S6"/>
<gene>
    <name evidence="2" type="ORF">J2S42_007304</name>
</gene>
<feature type="domain" description="STAS" evidence="1">
    <location>
        <begin position="12"/>
        <end position="108"/>
    </location>
</feature>